<protein>
    <recommendedName>
        <fullName evidence="7">Pyruvate dehydrogenase E1 component subunit alpha</fullName>
        <ecNumber evidence="7">1.2.4.1</ecNumber>
    </recommendedName>
</protein>
<comment type="cofactor">
    <cofactor evidence="1 7">
        <name>thiamine diphosphate</name>
        <dbReference type="ChEBI" id="CHEBI:58937"/>
    </cofactor>
</comment>
<keyword evidence="3 7" id="KW-0560">Oxidoreductase</keyword>
<evidence type="ECO:0000256" key="7">
    <source>
        <dbReference type="RuleBase" id="RU361139"/>
    </source>
</evidence>
<dbReference type="OrthoDB" id="10256198at2759"/>
<dbReference type="InParanoid" id="A0A482XN64"/>
<name>A0A482XN64_LAOST</name>
<proteinExistence type="predicted"/>
<dbReference type="FunFam" id="3.40.50.970:FF:000013">
    <property type="entry name" value="Pyruvate dehydrogenase E1 component subunit alpha"/>
    <property type="match status" value="1"/>
</dbReference>
<dbReference type="AlphaFoldDB" id="A0A482XN64"/>
<organism evidence="10 11">
    <name type="scientific">Laodelphax striatellus</name>
    <name type="common">Small brown planthopper</name>
    <name type="synonym">Delphax striatella</name>
    <dbReference type="NCBI Taxonomy" id="195883"/>
    <lineage>
        <taxon>Eukaryota</taxon>
        <taxon>Metazoa</taxon>
        <taxon>Ecdysozoa</taxon>
        <taxon>Arthropoda</taxon>
        <taxon>Hexapoda</taxon>
        <taxon>Insecta</taxon>
        <taxon>Pterygota</taxon>
        <taxon>Neoptera</taxon>
        <taxon>Paraneoptera</taxon>
        <taxon>Hemiptera</taxon>
        <taxon>Auchenorrhyncha</taxon>
        <taxon>Fulgoroidea</taxon>
        <taxon>Delphacidae</taxon>
        <taxon>Criomorphinae</taxon>
        <taxon>Laodelphax</taxon>
    </lineage>
</organism>
<accession>A0A482XN64</accession>
<evidence type="ECO:0000256" key="2">
    <source>
        <dbReference type="ARBA" id="ARBA00022946"/>
    </source>
</evidence>
<dbReference type="InterPro" id="IPR001017">
    <property type="entry name" value="DH_E1"/>
</dbReference>
<dbReference type="Gene3D" id="3.40.50.970">
    <property type="match status" value="1"/>
</dbReference>
<dbReference type="SUPFAM" id="SSF52518">
    <property type="entry name" value="Thiamin diphosphate-binding fold (THDP-binding)"/>
    <property type="match status" value="1"/>
</dbReference>
<evidence type="ECO:0000313" key="10">
    <source>
        <dbReference type="EMBL" id="RZF46671.1"/>
    </source>
</evidence>
<dbReference type="InterPro" id="IPR029061">
    <property type="entry name" value="THDP-binding"/>
</dbReference>
<evidence type="ECO:0000256" key="1">
    <source>
        <dbReference type="ARBA" id="ARBA00001964"/>
    </source>
</evidence>
<dbReference type="Pfam" id="PF00676">
    <property type="entry name" value="E1_dh"/>
    <property type="match status" value="1"/>
</dbReference>
<dbReference type="GO" id="GO:0006086">
    <property type="term" value="P:pyruvate decarboxylation to acetyl-CoA"/>
    <property type="evidence" value="ECO:0007669"/>
    <property type="project" value="InterPro"/>
</dbReference>
<feature type="domain" description="Dehydrogenase E1 component" evidence="9">
    <location>
        <begin position="90"/>
        <end position="380"/>
    </location>
</feature>
<dbReference type="InterPro" id="IPR017597">
    <property type="entry name" value="Pyrv_DH_E1_asu_subgrp-y"/>
</dbReference>
<dbReference type="PANTHER" id="PTHR11516:SF60">
    <property type="entry name" value="PYRUVATE DEHYDROGENASE E1 COMPONENT SUBUNIT ALPHA"/>
    <property type="match status" value="1"/>
</dbReference>
<feature type="region of interest" description="Disordered" evidence="8">
    <location>
        <begin position="30"/>
        <end position="59"/>
    </location>
</feature>
<evidence type="ECO:0000313" key="11">
    <source>
        <dbReference type="Proteomes" id="UP000291343"/>
    </source>
</evidence>
<comment type="function">
    <text evidence="7">The pyruvate dehydrogenase complex catalyzes the overall conversion of pyruvate to acetyl-CoA and CO(2).</text>
</comment>
<dbReference type="PANTHER" id="PTHR11516">
    <property type="entry name" value="PYRUVATE DEHYDROGENASE E1 COMPONENT, ALPHA SUBUNIT BACTERIAL AND ORGANELLAR"/>
    <property type="match status" value="1"/>
</dbReference>
<dbReference type="SMR" id="A0A482XN64"/>
<evidence type="ECO:0000259" key="9">
    <source>
        <dbReference type="Pfam" id="PF00676"/>
    </source>
</evidence>
<comment type="caution">
    <text evidence="10">The sequence shown here is derived from an EMBL/GenBank/DDBJ whole genome shotgun (WGS) entry which is preliminary data.</text>
</comment>
<dbReference type="EMBL" id="QKKF02005739">
    <property type="protein sequence ID" value="RZF46671.1"/>
    <property type="molecule type" value="Genomic_DNA"/>
</dbReference>
<gene>
    <name evidence="10" type="ORF">LSTR_LSTR002534</name>
</gene>
<evidence type="ECO:0000256" key="3">
    <source>
        <dbReference type="ARBA" id="ARBA00023002"/>
    </source>
</evidence>
<dbReference type="NCBIfam" id="TIGR03182">
    <property type="entry name" value="PDH_E1_alph_y"/>
    <property type="match status" value="1"/>
</dbReference>
<feature type="compositionally biased region" description="Polar residues" evidence="8">
    <location>
        <begin position="30"/>
        <end position="57"/>
    </location>
</feature>
<dbReference type="GO" id="GO:0004739">
    <property type="term" value="F:pyruvate dehydrogenase (acetyl-transferring) activity"/>
    <property type="evidence" value="ECO:0007669"/>
    <property type="project" value="UniProtKB-UniRule"/>
</dbReference>
<evidence type="ECO:0000256" key="8">
    <source>
        <dbReference type="SAM" id="MobiDB-lite"/>
    </source>
</evidence>
<dbReference type="InterPro" id="IPR050642">
    <property type="entry name" value="PDH_E1_Alpha_Subunit"/>
</dbReference>
<keyword evidence="5 7" id="KW-0670">Pyruvate</keyword>
<evidence type="ECO:0000256" key="6">
    <source>
        <dbReference type="ARBA" id="ARBA00051231"/>
    </source>
</evidence>
<sequence>MSVLFRSLQSKMGQNVFHCILRRGKYKVNNSNENTPLLQTPPKSDQTQGERSASTEAEFSVKPCDLHRLDKGPAEKVKISSEEVLKLYREMQAIRRLEIASSTLYKERMIVGFCHLYSGQEAVCVGMKSMMRPQDSIVGSYRIHGWAYSFGVSALGVLAEQTGRHSGISRGKGGSMHMYEKNFFGGSGIVGAQVPLAAGVAFANKYKGNDGICYGIYGDGAANNGQVFEAFNMSALWSLPVCFVCENNLYSMGTSVNRSTASPDYYKRGDFVPGLRVDGMDILAVRAATKFVTEYCTSGKGPLLMEIVTYRYSGHSMSDPGTTYRSREEVADVRKSRDPILIFKQRVLEAKLVTEDQLKALDKDVKEEVDEAIRKSKTDSFLPDEELANDVYVKNLEPEIRGNTPFDNYKPRTTVTPINL</sequence>
<dbReference type="Proteomes" id="UP000291343">
    <property type="component" value="Unassembled WGS sequence"/>
</dbReference>
<reference evidence="10 11" key="1">
    <citation type="journal article" date="2017" name="Gigascience">
        <title>Genome sequence of the small brown planthopper, Laodelphax striatellus.</title>
        <authorList>
            <person name="Zhu J."/>
            <person name="Jiang F."/>
            <person name="Wang X."/>
            <person name="Yang P."/>
            <person name="Bao Y."/>
            <person name="Zhao W."/>
            <person name="Wang W."/>
            <person name="Lu H."/>
            <person name="Wang Q."/>
            <person name="Cui N."/>
            <person name="Li J."/>
            <person name="Chen X."/>
            <person name="Luo L."/>
            <person name="Yu J."/>
            <person name="Kang L."/>
            <person name="Cui F."/>
        </authorList>
    </citation>
    <scope>NUCLEOTIDE SEQUENCE [LARGE SCALE GENOMIC DNA]</scope>
    <source>
        <strain evidence="10">Lst14</strain>
    </source>
</reference>
<dbReference type="STRING" id="195883.A0A482XN64"/>
<keyword evidence="11" id="KW-1185">Reference proteome</keyword>
<comment type="catalytic activity">
    <reaction evidence="6 7">
        <text>N(6)-[(R)-lipoyl]-L-lysyl-[protein] + pyruvate + H(+) = N(6)-[(R)-S(8)-acetyldihydrolipoyl]-L-lysyl-[protein] + CO2</text>
        <dbReference type="Rhea" id="RHEA:19189"/>
        <dbReference type="Rhea" id="RHEA-COMP:10474"/>
        <dbReference type="Rhea" id="RHEA-COMP:10478"/>
        <dbReference type="ChEBI" id="CHEBI:15361"/>
        <dbReference type="ChEBI" id="CHEBI:15378"/>
        <dbReference type="ChEBI" id="CHEBI:16526"/>
        <dbReference type="ChEBI" id="CHEBI:83099"/>
        <dbReference type="ChEBI" id="CHEBI:83111"/>
        <dbReference type="EC" id="1.2.4.1"/>
    </reaction>
</comment>
<keyword evidence="4 7" id="KW-0786">Thiamine pyrophosphate</keyword>
<evidence type="ECO:0000256" key="5">
    <source>
        <dbReference type="ARBA" id="ARBA00023317"/>
    </source>
</evidence>
<keyword evidence="2" id="KW-0809">Transit peptide</keyword>
<dbReference type="CDD" id="cd02000">
    <property type="entry name" value="TPP_E1_PDC_ADC_BCADC"/>
    <property type="match status" value="1"/>
</dbReference>
<evidence type="ECO:0000256" key="4">
    <source>
        <dbReference type="ARBA" id="ARBA00023052"/>
    </source>
</evidence>
<dbReference type="EC" id="1.2.4.1" evidence="7"/>